<reference evidence="5 6" key="1">
    <citation type="submission" date="2011-10" db="EMBL/GenBank/DDBJ databases">
        <authorList>
            <person name="Quillaguamn J."/>
            <person name="Guzmn D."/>
            <person name="Balderrama-Subieta A."/>
            <person name="Cardona-Ortuo C."/>
            <person name="Guevara-Martnez M."/>
            <person name="Callisaya-Quispe N."/>
        </authorList>
    </citation>
    <scope>NUCLEOTIDE SEQUENCE [LARGE SCALE GENOMIC DNA]</scope>
    <source>
        <strain evidence="5 6">LC1</strain>
    </source>
</reference>
<evidence type="ECO:0000259" key="4">
    <source>
        <dbReference type="PROSITE" id="PS50970"/>
    </source>
</evidence>
<dbReference type="Pfam" id="PF02574">
    <property type="entry name" value="S-methyl_trans"/>
    <property type="match status" value="1"/>
</dbReference>
<evidence type="ECO:0000256" key="1">
    <source>
        <dbReference type="ARBA" id="ARBA00022603"/>
    </source>
</evidence>
<dbReference type="InterPro" id="IPR003726">
    <property type="entry name" value="HCY_dom"/>
</dbReference>
<proteinExistence type="predicted"/>
<dbReference type="GO" id="GO:0032259">
    <property type="term" value="P:methylation"/>
    <property type="evidence" value="ECO:0007669"/>
    <property type="project" value="UniProtKB-KW"/>
</dbReference>
<keyword evidence="3" id="KW-0862">Zinc</keyword>
<dbReference type="PANTHER" id="PTHR11103:SF18">
    <property type="entry name" value="SLR1189 PROTEIN"/>
    <property type="match status" value="1"/>
</dbReference>
<dbReference type="PANTHER" id="PTHR11103">
    <property type="entry name" value="SLR1189 PROTEIN"/>
    <property type="match status" value="1"/>
</dbReference>
<dbReference type="AlphaFoldDB" id="A0A7U9GGZ9"/>
<evidence type="ECO:0000256" key="2">
    <source>
        <dbReference type="ARBA" id="ARBA00022679"/>
    </source>
</evidence>
<name>A0A7U9GGZ9_9GAMM</name>
<dbReference type="EMBL" id="JH393257">
    <property type="protein sequence ID" value="EHJ94547.1"/>
    <property type="molecule type" value="Genomic_DNA"/>
</dbReference>
<dbReference type="RefSeq" id="WP_007112483.1">
    <property type="nucleotide sequence ID" value="NZ_JH393257.1"/>
</dbReference>
<gene>
    <name evidence="5" type="ORF">KUC_1506</name>
</gene>
<dbReference type="InterPro" id="IPR036589">
    <property type="entry name" value="HCY_dom_sf"/>
</dbReference>
<comment type="cofactor">
    <cofactor evidence="3">
        <name>Zn(2+)</name>
        <dbReference type="ChEBI" id="CHEBI:29105"/>
    </cofactor>
</comment>
<dbReference type="Proteomes" id="UP000005756">
    <property type="component" value="Unassembled WGS sequence"/>
</dbReference>
<sequence>MDDSDGTRLRSGESLANAAREVAALGAERIMVNCSAPEAVTTAMGELATLSVPFGGYANGFISVAPLQPGSTVDKLASRTDLDPAAYAEHAIKWFGQGATAIGGCCEVGPAHIAALAKRLSERG</sequence>
<evidence type="ECO:0000256" key="3">
    <source>
        <dbReference type="PROSITE-ProRule" id="PRU00333"/>
    </source>
</evidence>
<dbReference type="SUPFAM" id="SSF82282">
    <property type="entry name" value="Homocysteine S-methyltransferase"/>
    <property type="match status" value="1"/>
</dbReference>
<dbReference type="PROSITE" id="PS50970">
    <property type="entry name" value="HCY"/>
    <property type="match status" value="1"/>
</dbReference>
<dbReference type="Gene3D" id="3.20.20.330">
    <property type="entry name" value="Homocysteine-binding-like domain"/>
    <property type="match status" value="1"/>
</dbReference>
<dbReference type="GO" id="GO:0008168">
    <property type="term" value="F:methyltransferase activity"/>
    <property type="evidence" value="ECO:0007669"/>
    <property type="project" value="UniProtKB-UniRule"/>
</dbReference>
<dbReference type="GO" id="GO:0046872">
    <property type="term" value="F:metal ion binding"/>
    <property type="evidence" value="ECO:0007669"/>
    <property type="project" value="UniProtKB-KW"/>
</dbReference>
<evidence type="ECO:0000313" key="6">
    <source>
        <dbReference type="Proteomes" id="UP000005756"/>
    </source>
</evidence>
<protein>
    <recommendedName>
        <fullName evidence="4">Hcy-binding domain-containing protein</fullName>
    </recommendedName>
</protein>
<feature type="binding site" evidence="3">
    <location>
        <position position="105"/>
    </location>
    <ligand>
        <name>Zn(2+)</name>
        <dbReference type="ChEBI" id="CHEBI:29105"/>
    </ligand>
</feature>
<accession>A0A7U9GGZ9</accession>
<keyword evidence="3" id="KW-0479">Metal-binding</keyword>
<feature type="binding site" evidence="3">
    <location>
        <position position="106"/>
    </location>
    <ligand>
        <name>Zn(2+)</name>
        <dbReference type="ChEBI" id="CHEBI:29105"/>
    </ligand>
</feature>
<keyword evidence="2 3" id="KW-0808">Transferase</keyword>
<evidence type="ECO:0000313" key="5">
    <source>
        <dbReference type="EMBL" id="EHJ94547.1"/>
    </source>
</evidence>
<organism evidence="5 6">
    <name type="scientific">Vreelandella boliviensis LC1</name>
    <dbReference type="NCBI Taxonomy" id="1072583"/>
    <lineage>
        <taxon>Bacteria</taxon>
        <taxon>Pseudomonadati</taxon>
        <taxon>Pseudomonadota</taxon>
        <taxon>Gammaproteobacteria</taxon>
        <taxon>Oceanospirillales</taxon>
        <taxon>Halomonadaceae</taxon>
        <taxon>Vreelandella</taxon>
    </lineage>
</organism>
<feature type="binding site" evidence="3">
    <location>
        <position position="34"/>
    </location>
    <ligand>
        <name>Zn(2+)</name>
        <dbReference type="ChEBI" id="CHEBI:29105"/>
    </ligand>
</feature>
<keyword evidence="1 3" id="KW-0489">Methyltransferase</keyword>
<feature type="domain" description="Hcy-binding" evidence="4">
    <location>
        <begin position="1"/>
        <end position="120"/>
    </location>
</feature>